<evidence type="ECO:0000256" key="2">
    <source>
        <dbReference type="SAM" id="SignalP"/>
    </source>
</evidence>
<evidence type="ECO:0000313" key="4">
    <source>
        <dbReference type="Proteomes" id="UP000469185"/>
    </source>
</evidence>
<dbReference type="NCBIfam" id="TIGR01167">
    <property type="entry name" value="LPXTG_anchor"/>
    <property type="match status" value="1"/>
</dbReference>
<dbReference type="RefSeq" id="WP_163818760.1">
    <property type="nucleotide sequence ID" value="NZ_JAAGOB010000005.1"/>
</dbReference>
<dbReference type="Proteomes" id="UP000469185">
    <property type="component" value="Unassembled WGS sequence"/>
</dbReference>
<keyword evidence="4" id="KW-1185">Reference proteome</keyword>
<gene>
    <name evidence="3" type="ORF">G1H11_11915</name>
</gene>
<dbReference type="EMBL" id="JAAGOB010000005">
    <property type="protein sequence ID" value="NED96016.1"/>
    <property type="molecule type" value="Genomic_DNA"/>
</dbReference>
<accession>A0A6N9YLW0</accession>
<keyword evidence="1" id="KW-0812">Transmembrane</keyword>
<feature type="signal peptide" evidence="2">
    <location>
        <begin position="1"/>
        <end position="30"/>
    </location>
</feature>
<keyword evidence="1" id="KW-0472">Membrane</keyword>
<name>A0A6N9YLW0_9ACTN</name>
<feature type="chain" id="PRO_5027115906" evidence="2">
    <location>
        <begin position="31"/>
        <end position="76"/>
    </location>
</feature>
<comment type="caution">
    <text evidence="3">The sequence shown here is derived from an EMBL/GenBank/DDBJ whole genome shotgun (WGS) entry which is preliminary data.</text>
</comment>
<evidence type="ECO:0000256" key="1">
    <source>
        <dbReference type="SAM" id="Phobius"/>
    </source>
</evidence>
<keyword evidence="2" id="KW-0732">Signal</keyword>
<organism evidence="3 4">
    <name type="scientific">Phytoactinopolyspora alkaliphila</name>
    <dbReference type="NCBI Taxonomy" id="1783498"/>
    <lineage>
        <taxon>Bacteria</taxon>
        <taxon>Bacillati</taxon>
        <taxon>Actinomycetota</taxon>
        <taxon>Actinomycetes</taxon>
        <taxon>Jiangellales</taxon>
        <taxon>Jiangellaceae</taxon>
        <taxon>Phytoactinopolyspora</taxon>
    </lineage>
</organism>
<keyword evidence="1" id="KW-1133">Transmembrane helix</keyword>
<evidence type="ECO:0000313" key="3">
    <source>
        <dbReference type="EMBL" id="NED96016.1"/>
    </source>
</evidence>
<feature type="transmembrane region" description="Helical" evidence="1">
    <location>
        <begin position="46"/>
        <end position="65"/>
    </location>
</feature>
<sequence>MRSIRHTRRFAAVVALGIGLGAVGSTAASAATQAGGPLPDTGSSVQWWLIAAIAVLLVGGGLYAYSRWSGKRGSSE</sequence>
<reference evidence="3 4" key="1">
    <citation type="submission" date="2020-02" db="EMBL/GenBank/DDBJ databases">
        <authorList>
            <person name="Li X.-J."/>
            <person name="Feng X.-M."/>
        </authorList>
    </citation>
    <scope>NUCLEOTIDE SEQUENCE [LARGE SCALE GENOMIC DNA]</scope>
    <source>
        <strain evidence="3 4">CGMCC 4.7225</strain>
    </source>
</reference>
<dbReference type="AlphaFoldDB" id="A0A6N9YLW0"/>
<protein>
    <submittedName>
        <fullName evidence="3">LPXTG cell wall anchor domain-containing protein</fullName>
    </submittedName>
</protein>
<proteinExistence type="predicted"/>